<feature type="domain" description="RCK C-terminal" evidence="2">
    <location>
        <begin position="134"/>
        <end position="218"/>
    </location>
</feature>
<dbReference type="InterPro" id="IPR036721">
    <property type="entry name" value="RCK_C_sf"/>
</dbReference>
<dbReference type="Pfam" id="PF02080">
    <property type="entry name" value="TrkA_C"/>
    <property type="match status" value="1"/>
</dbReference>
<reference evidence="3 4" key="1">
    <citation type="submission" date="2020-08" db="EMBL/GenBank/DDBJ databases">
        <title>Genome public.</title>
        <authorList>
            <person name="Liu C."/>
            <person name="Sun Q."/>
        </authorList>
    </citation>
    <scope>NUCLEOTIDE SEQUENCE [LARGE SCALE GENOMIC DNA]</scope>
    <source>
        <strain evidence="3 4">NSJ-71</strain>
    </source>
</reference>
<organism evidence="3 4">
    <name type="scientific">Ruminococcus intestinalis</name>
    <dbReference type="NCBI Taxonomy" id="2763066"/>
    <lineage>
        <taxon>Bacteria</taxon>
        <taxon>Bacillati</taxon>
        <taxon>Bacillota</taxon>
        <taxon>Clostridia</taxon>
        <taxon>Eubacteriales</taxon>
        <taxon>Oscillospiraceae</taxon>
        <taxon>Ruminococcus</taxon>
    </lineage>
</organism>
<dbReference type="InterPro" id="IPR050721">
    <property type="entry name" value="Trk_Ktr_HKT_K-transport"/>
</dbReference>
<sequence length="221" mass="24723">MKSVLVIGMGTIGIYLARKMQDLGNEVMIADKDEELIQELSPEFNDAFCGDCSADGILKSIGVNTFDYCFVTIGEDFYASLEITSILKELGAKYVIAKAKRARQVEFLKKIGADEVVYPDKEIAENLAVRYNADNIFDYIELTSEYSIFEIPVVSSWVGKKVMDVDVRRKHKINIIAVKNDNELNLNLGGDYVFDENDHLVVLGKSSDVFSVASDVKRPSR</sequence>
<dbReference type="InterPro" id="IPR006037">
    <property type="entry name" value="RCK_C"/>
</dbReference>
<feature type="domain" description="RCK N-terminal" evidence="1">
    <location>
        <begin position="1"/>
        <end position="118"/>
    </location>
</feature>
<comment type="caution">
    <text evidence="3">The sequence shown here is derived from an EMBL/GenBank/DDBJ whole genome shotgun (WGS) entry which is preliminary data.</text>
</comment>
<dbReference type="InterPro" id="IPR003148">
    <property type="entry name" value="RCK_N"/>
</dbReference>
<dbReference type="Gene3D" id="3.40.50.720">
    <property type="entry name" value="NAD(P)-binding Rossmann-like Domain"/>
    <property type="match status" value="1"/>
</dbReference>
<dbReference type="EMBL" id="JACOPS010000004">
    <property type="protein sequence ID" value="MBC5728531.1"/>
    <property type="molecule type" value="Genomic_DNA"/>
</dbReference>
<accession>A0ABR7HM93</accession>
<name>A0ABR7HM93_9FIRM</name>
<dbReference type="PANTHER" id="PTHR43833">
    <property type="entry name" value="POTASSIUM CHANNEL PROTEIN 2-RELATED-RELATED"/>
    <property type="match status" value="1"/>
</dbReference>
<protein>
    <submittedName>
        <fullName evidence="3">TrkA family potassium uptake protein</fullName>
    </submittedName>
</protein>
<dbReference type="InterPro" id="IPR036291">
    <property type="entry name" value="NAD(P)-bd_dom_sf"/>
</dbReference>
<evidence type="ECO:0000313" key="4">
    <source>
        <dbReference type="Proteomes" id="UP000636755"/>
    </source>
</evidence>
<dbReference type="PROSITE" id="PS51201">
    <property type="entry name" value="RCK_N"/>
    <property type="match status" value="1"/>
</dbReference>
<dbReference type="Gene3D" id="3.30.70.1450">
    <property type="entry name" value="Regulator of K+ conductance, C-terminal domain"/>
    <property type="match status" value="1"/>
</dbReference>
<dbReference type="PANTHER" id="PTHR43833:SF7">
    <property type="entry name" value="KTR SYSTEM POTASSIUM UPTAKE PROTEIN C"/>
    <property type="match status" value="1"/>
</dbReference>
<evidence type="ECO:0000313" key="3">
    <source>
        <dbReference type="EMBL" id="MBC5728531.1"/>
    </source>
</evidence>
<gene>
    <name evidence="3" type="ORF">H8R91_08380</name>
</gene>
<dbReference type="PROSITE" id="PS51202">
    <property type="entry name" value="RCK_C"/>
    <property type="match status" value="1"/>
</dbReference>
<dbReference type="SUPFAM" id="SSF51735">
    <property type="entry name" value="NAD(P)-binding Rossmann-fold domains"/>
    <property type="match status" value="1"/>
</dbReference>
<keyword evidence="4" id="KW-1185">Reference proteome</keyword>
<dbReference type="Proteomes" id="UP000636755">
    <property type="component" value="Unassembled WGS sequence"/>
</dbReference>
<dbReference type="SUPFAM" id="SSF116726">
    <property type="entry name" value="TrkA C-terminal domain-like"/>
    <property type="match status" value="1"/>
</dbReference>
<proteinExistence type="predicted"/>
<evidence type="ECO:0000259" key="2">
    <source>
        <dbReference type="PROSITE" id="PS51202"/>
    </source>
</evidence>
<evidence type="ECO:0000259" key="1">
    <source>
        <dbReference type="PROSITE" id="PS51201"/>
    </source>
</evidence>
<dbReference type="Pfam" id="PF02254">
    <property type="entry name" value="TrkA_N"/>
    <property type="match status" value="1"/>
</dbReference>
<dbReference type="RefSeq" id="WP_186935663.1">
    <property type="nucleotide sequence ID" value="NZ_JACOPS010000004.1"/>
</dbReference>